<proteinExistence type="predicted"/>
<dbReference type="EMBL" id="BROD01000001">
    <property type="protein sequence ID" value="GKX65689.1"/>
    <property type="molecule type" value="Genomic_DNA"/>
</dbReference>
<gene>
    <name evidence="1" type="ORF">rsdtw13_09470</name>
</gene>
<reference evidence="1" key="1">
    <citation type="journal article" date="2025" name="Int. J. Syst. Evol. Microbiol.">
        <title>Inconstantimicrobium mannanitabidum sp. nov., a novel member of the family Clostridiaceae isolated from anoxic soil under the treatment of reductive soil disinfestation.</title>
        <authorList>
            <person name="Ueki A."/>
            <person name="Tonouchi A."/>
            <person name="Honma S."/>
            <person name="Kaku N."/>
            <person name="Ueki K."/>
        </authorList>
    </citation>
    <scope>NUCLEOTIDE SEQUENCE</scope>
    <source>
        <strain evidence="1">TW13</strain>
    </source>
</reference>
<comment type="caution">
    <text evidence="1">The sequence shown here is derived from an EMBL/GenBank/DDBJ whole genome shotgun (WGS) entry which is preliminary data.</text>
</comment>
<name>A0ACB5R9I6_9CLOT</name>
<evidence type="ECO:0000313" key="1">
    <source>
        <dbReference type="EMBL" id="GKX65689.1"/>
    </source>
</evidence>
<sequence length="187" mass="22194">MKNSGNKTKFLILGLLSERPLSGYEIKKIVDTRFSFFWSESFGQIYPQLKKLNEEGLIEEQSLNELENSKGSKKYKITDSGIFQLKQWLEEPVEKEVVRYEILLKMYFSNEIAPEVMLGHIKEFQLAHQQQMKLFEKYQDQLEKYKDVHENHEDILMVLSFGQKVWKAYDDWCEEVSAILEKKRGVK</sequence>
<evidence type="ECO:0000313" key="2">
    <source>
        <dbReference type="Proteomes" id="UP001058074"/>
    </source>
</evidence>
<organism evidence="1 2">
    <name type="scientific">Inconstantimicrobium mannanitabidum</name>
    <dbReference type="NCBI Taxonomy" id="1604901"/>
    <lineage>
        <taxon>Bacteria</taxon>
        <taxon>Bacillati</taxon>
        <taxon>Bacillota</taxon>
        <taxon>Clostridia</taxon>
        <taxon>Eubacteriales</taxon>
        <taxon>Clostridiaceae</taxon>
        <taxon>Inconstantimicrobium</taxon>
    </lineage>
</organism>
<protein>
    <submittedName>
        <fullName evidence="1">Uncharacterized protein</fullName>
    </submittedName>
</protein>
<keyword evidence="2" id="KW-1185">Reference proteome</keyword>
<dbReference type="Proteomes" id="UP001058074">
    <property type="component" value="Unassembled WGS sequence"/>
</dbReference>
<accession>A0ACB5R9I6</accession>